<dbReference type="SUPFAM" id="SSF53474">
    <property type="entry name" value="alpha/beta-Hydrolases"/>
    <property type="match status" value="1"/>
</dbReference>
<proteinExistence type="predicted"/>
<name>A0A6L8VD19_9RHOB</name>
<dbReference type="Gene3D" id="3.40.50.1820">
    <property type="entry name" value="alpha/beta hydrolase"/>
    <property type="match status" value="1"/>
</dbReference>
<dbReference type="EMBL" id="WWNR01000002">
    <property type="protein sequence ID" value="MZQ88218.1"/>
    <property type="molecule type" value="Genomic_DNA"/>
</dbReference>
<keyword evidence="2" id="KW-1185">Reference proteome</keyword>
<dbReference type="RefSeq" id="WP_161343589.1">
    <property type="nucleotide sequence ID" value="NZ_BMGW01000002.1"/>
</dbReference>
<gene>
    <name evidence="1" type="ORF">GS660_03780</name>
</gene>
<evidence type="ECO:0000313" key="1">
    <source>
        <dbReference type="EMBL" id="MZQ88218.1"/>
    </source>
</evidence>
<dbReference type="Pfam" id="PF06821">
    <property type="entry name" value="Ser_hydrolase"/>
    <property type="match status" value="1"/>
</dbReference>
<dbReference type="AlphaFoldDB" id="A0A6L8VD19"/>
<organism evidence="1 2">
    <name type="scientific">Frigidibacter albus</name>
    <dbReference type="NCBI Taxonomy" id="1465486"/>
    <lineage>
        <taxon>Bacteria</taxon>
        <taxon>Pseudomonadati</taxon>
        <taxon>Pseudomonadota</taxon>
        <taxon>Alphaproteobacteria</taxon>
        <taxon>Rhodobacterales</taxon>
        <taxon>Paracoccaceae</taxon>
        <taxon>Frigidibacter</taxon>
    </lineage>
</organism>
<keyword evidence="1" id="KW-0378">Hydrolase</keyword>
<dbReference type="Proteomes" id="UP000477083">
    <property type="component" value="Unassembled WGS sequence"/>
</dbReference>
<evidence type="ECO:0000313" key="2">
    <source>
        <dbReference type="Proteomes" id="UP000477083"/>
    </source>
</evidence>
<dbReference type="OrthoDB" id="9804993at2"/>
<dbReference type="InterPro" id="IPR010662">
    <property type="entry name" value="RBBP9/YdeN"/>
</dbReference>
<protein>
    <submittedName>
        <fullName evidence="1">Alpha/beta hydrolase</fullName>
    </submittedName>
</protein>
<dbReference type="GO" id="GO:0016787">
    <property type="term" value="F:hydrolase activity"/>
    <property type="evidence" value="ECO:0007669"/>
    <property type="project" value="UniProtKB-KW"/>
</dbReference>
<dbReference type="InterPro" id="IPR029058">
    <property type="entry name" value="AB_hydrolase_fold"/>
</dbReference>
<sequence>MTKTLIIPGRHGAEVAHWQHWWAMRDPAALIVAQEPWAADAPDAWEMQVAGAILAHPGAILVGHGYGAVVAARLLTHWPQLQVAGALLVAPADPDSGPLPEGRITVPALLVASRNDPHLPFAAAMRQARLWGAEPVDIGRAGHIDTEAGFGPWPEGMELRDGVLDGLRGGLEPGPAAPRLLRRR</sequence>
<accession>A0A6L8VD19</accession>
<reference evidence="1 2" key="1">
    <citation type="submission" date="2020-01" db="EMBL/GenBank/DDBJ databases">
        <title>Frigidibacter albus SP32T (=CGMCC 1.13995T).</title>
        <authorList>
            <person name="Liao X."/>
        </authorList>
    </citation>
    <scope>NUCLEOTIDE SEQUENCE [LARGE SCALE GENOMIC DNA]</scope>
    <source>
        <strain evidence="1 2">SP32</strain>
    </source>
</reference>
<comment type="caution">
    <text evidence="1">The sequence shown here is derived from an EMBL/GenBank/DDBJ whole genome shotgun (WGS) entry which is preliminary data.</text>
</comment>